<feature type="transmembrane region" description="Helical" evidence="1">
    <location>
        <begin position="220"/>
        <end position="240"/>
    </location>
</feature>
<name>A0A0X8G456_9FLAO</name>
<evidence type="ECO:0000256" key="1">
    <source>
        <dbReference type="SAM" id="Phobius"/>
    </source>
</evidence>
<feature type="transmembrane region" description="Helical" evidence="1">
    <location>
        <begin position="39"/>
        <end position="57"/>
    </location>
</feature>
<dbReference type="RefSeq" id="WP_068205468.1">
    <property type="nucleotide sequence ID" value="NZ_CP013355.1"/>
</dbReference>
<feature type="transmembrane region" description="Helical" evidence="1">
    <location>
        <begin position="187"/>
        <end position="208"/>
    </location>
</feature>
<evidence type="ECO:0000313" key="3">
    <source>
        <dbReference type="EMBL" id="AMC09752.1"/>
    </source>
</evidence>
<keyword evidence="1" id="KW-1133">Transmembrane helix</keyword>
<dbReference type="EMBL" id="CP013355">
    <property type="protein sequence ID" value="AMC09752.1"/>
    <property type="molecule type" value="Genomic_DNA"/>
</dbReference>
<dbReference type="InterPro" id="IPR000620">
    <property type="entry name" value="EamA_dom"/>
</dbReference>
<dbReference type="KEGG" id="lut:Lupro_00050"/>
<organism evidence="3 4">
    <name type="scientific">Lutibacter profundi</name>
    <dbReference type="NCBI Taxonomy" id="1622118"/>
    <lineage>
        <taxon>Bacteria</taxon>
        <taxon>Pseudomonadati</taxon>
        <taxon>Bacteroidota</taxon>
        <taxon>Flavobacteriia</taxon>
        <taxon>Flavobacteriales</taxon>
        <taxon>Flavobacteriaceae</taxon>
        <taxon>Lutibacter</taxon>
    </lineage>
</organism>
<evidence type="ECO:0000313" key="4">
    <source>
        <dbReference type="Proteomes" id="UP000059672"/>
    </source>
</evidence>
<keyword evidence="1" id="KW-0812">Transmembrane</keyword>
<dbReference type="Gene3D" id="1.10.3730.20">
    <property type="match status" value="1"/>
</dbReference>
<dbReference type="Pfam" id="PF00892">
    <property type="entry name" value="EamA"/>
    <property type="match status" value="2"/>
</dbReference>
<reference evidence="4" key="1">
    <citation type="submission" date="2015-12" db="EMBL/GenBank/DDBJ databases">
        <title>Complete genome sequence of Lutibacter profundus strain LP1.</title>
        <authorList>
            <person name="Wissuwa J."/>
            <person name="Le Moine Bauer S."/>
            <person name="Stokke R."/>
            <person name="Dahle H."/>
            <person name="Steen I.H."/>
        </authorList>
    </citation>
    <scope>NUCLEOTIDE SEQUENCE [LARGE SCALE GENOMIC DNA]</scope>
    <source>
        <strain evidence="4">LP1</strain>
    </source>
</reference>
<feature type="domain" description="EamA" evidence="2">
    <location>
        <begin position="8"/>
        <end position="144"/>
    </location>
</feature>
<evidence type="ECO:0000259" key="2">
    <source>
        <dbReference type="Pfam" id="PF00892"/>
    </source>
</evidence>
<feature type="transmembrane region" description="Helical" evidence="1">
    <location>
        <begin position="101"/>
        <end position="121"/>
    </location>
</feature>
<dbReference type="SUPFAM" id="SSF103481">
    <property type="entry name" value="Multidrug resistance efflux transporter EmrE"/>
    <property type="match status" value="2"/>
</dbReference>
<gene>
    <name evidence="3" type="ORF">Lupro_00050</name>
</gene>
<dbReference type="AlphaFoldDB" id="A0A0X8G456"/>
<feature type="transmembrane region" description="Helical" evidence="1">
    <location>
        <begin position="128"/>
        <end position="146"/>
    </location>
</feature>
<keyword evidence="1" id="KW-0472">Membrane</keyword>
<feature type="transmembrane region" description="Helical" evidence="1">
    <location>
        <begin position="273"/>
        <end position="291"/>
    </location>
</feature>
<dbReference type="GO" id="GO:0016020">
    <property type="term" value="C:membrane"/>
    <property type="evidence" value="ECO:0007669"/>
    <property type="project" value="InterPro"/>
</dbReference>
<protein>
    <recommendedName>
        <fullName evidence="2">EamA domain-containing protein</fullName>
    </recommendedName>
</protein>
<dbReference type="InterPro" id="IPR037185">
    <property type="entry name" value="EmrE-like"/>
</dbReference>
<sequence>MKISNSIKGFLLALVSVIAVSNVYIFSKAALTEVSIQQFGVYWFGFGLLWILMYAWYRKSYKIIKELSIKSYLILVFLGLVEVVGTYFFFKAIHTIPNPTIVSFIGNISPALVITFSFFILKERFNTIEFIGMLLALFGAFVISYKGNAGMNDMFINGAQYILYSSILGGVNAVVIKKNIKIIHPIILTVSRSLFLLIFSIIALNVLGESTVISTRAVRNIFIGSLLGPFLTVIAGYLALQYIPLSRKAVITSTKGLFVLLGSYLYFGQFPKTIALIGGFVTIIGVLLISFGKYKETRKKRLNS</sequence>
<reference evidence="3 4" key="2">
    <citation type="journal article" date="2016" name="Int. J. Syst. Evol. Microbiol.">
        <title>Lutibacter profundi sp. nov., isolated from a deep-sea hydrothermal system on the Arctic Mid-Ocean Ridge and emended description of the genus Lutibacter.</title>
        <authorList>
            <person name="Le Moine Bauer S."/>
            <person name="Roalkvam I."/>
            <person name="Steen I.H."/>
            <person name="Dahle H."/>
        </authorList>
    </citation>
    <scope>NUCLEOTIDE SEQUENCE [LARGE SCALE GENOMIC DNA]</scope>
    <source>
        <strain evidence="3 4">LP1</strain>
    </source>
</reference>
<dbReference type="STRING" id="1622118.Lupro_00050"/>
<keyword evidence="4" id="KW-1185">Reference proteome</keyword>
<dbReference type="PANTHER" id="PTHR22911:SF133">
    <property type="entry name" value="MEMBRANE PROTEIN"/>
    <property type="match status" value="1"/>
</dbReference>
<feature type="transmembrane region" description="Helical" evidence="1">
    <location>
        <begin position="7"/>
        <end position="27"/>
    </location>
</feature>
<dbReference type="Proteomes" id="UP000059672">
    <property type="component" value="Chromosome"/>
</dbReference>
<dbReference type="OrthoDB" id="1117406at2"/>
<accession>A0A0X8G456</accession>
<dbReference type="PANTHER" id="PTHR22911">
    <property type="entry name" value="ACYL-MALONYL CONDENSING ENZYME-RELATED"/>
    <property type="match status" value="1"/>
</dbReference>
<proteinExistence type="predicted"/>
<feature type="domain" description="EamA" evidence="2">
    <location>
        <begin position="158"/>
        <end position="290"/>
    </location>
</feature>
<feature type="transmembrane region" description="Helical" evidence="1">
    <location>
        <begin position="69"/>
        <end position="89"/>
    </location>
</feature>